<sequence>MIRLLFKFLYWINGWKLNIHHIPLETIKKSVFLATPHTTNWDAVYMVASMRKIGIKLRFAIKKEWVRFPLNIALSPMGALGIDRSPKEKGQKKLSMVEAMANLFETHDELALVIPPEGSRSLREEWKTGFYYVALTAKVPILLAYLDYDKKEAGVIEAFEPTGDIEADMKYITSVYEKHHPAPKFPELFSYDKRYISKH</sequence>
<comment type="pathway">
    <text evidence="1">Lipid metabolism.</text>
</comment>
<organism evidence="5 6">
    <name type="scientific">Flammeovirga pacifica</name>
    <dbReference type="NCBI Taxonomy" id="915059"/>
    <lineage>
        <taxon>Bacteria</taxon>
        <taxon>Pseudomonadati</taxon>
        <taxon>Bacteroidota</taxon>
        <taxon>Cytophagia</taxon>
        <taxon>Cytophagales</taxon>
        <taxon>Flammeovirgaceae</taxon>
        <taxon>Flammeovirga</taxon>
    </lineage>
</organism>
<dbReference type="OrthoDB" id="9796839at2"/>
<gene>
    <name evidence="5" type="ORF">NH26_07755</name>
</gene>
<dbReference type="EMBL" id="JRYR02000001">
    <property type="protein sequence ID" value="OHX66253.1"/>
    <property type="molecule type" value="Genomic_DNA"/>
</dbReference>
<keyword evidence="2" id="KW-0808">Transferase</keyword>
<feature type="domain" description="Phospholipid/glycerol acyltransferase" evidence="4">
    <location>
        <begin position="31"/>
        <end position="149"/>
    </location>
</feature>
<evidence type="ECO:0000256" key="3">
    <source>
        <dbReference type="ARBA" id="ARBA00023315"/>
    </source>
</evidence>
<name>A0A1S1YZ94_FLAPC</name>
<dbReference type="SMART" id="SM00563">
    <property type="entry name" value="PlsC"/>
    <property type="match status" value="1"/>
</dbReference>
<comment type="caution">
    <text evidence="5">The sequence shown here is derived from an EMBL/GenBank/DDBJ whole genome shotgun (WGS) entry which is preliminary data.</text>
</comment>
<keyword evidence="6" id="KW-1185">Reference proteome</keyword>
<dbReference type="PANTHER" id="PTHR10434:SF9">
    <property type="entry name" value="PHOSPHOLIPID_GLYCEROL ACYLTRANSFERASE DOMAIN-CONTAINING PROTEIN"/>
    <property type="match status" value="1"/>
</dbReference>
<dbReference type="AlphaFoldDB" id="A0A1S1YZ94"/>
<evidence type="ECO:0000313" key="5">
    <source>
        <dbReference type="EMBL" id="OHX66253.1"/>
    </source>
</evidence>
<dbReference type="Pfam" id="PF01553">
    <property type="entry name" value="Acyltransferase"/>
    <property type="match status" value="1"/>
</dbReference>
<evidence type="ECO:0000313" key="6">
    <source>
        <dbReference type="Proteomes" id="UP000179797"/>
    </source>
</evidence>
<evidence type="ECO:0000256" key="1">
    <source>
        <dbReference type="ARBA" id="ARBA00005189"/>
    </source>
</evidence>
<protein>
    <recommendedName>
        <fullName evidence="4">Phospholipid/glycerol acyltransferase domain-containing protein</fullName>
    </recommendedName>
</protein>
<dbReference type="STRING" id="915059.NH26_07755"/>
<keyword evidence="3" id="KW-0012">Acyltransferase</keyword>
<reference evidence="5 6" key="1">
    <citation type="journal article" date="2012" name="Int. J. Syst. Evol. Microbiol.">
        <title>Flammeovirga pacifica sp. nov., isolated from deep-sea sediment.</title>
        <authorList>
            <person name="Xu H."/>
            <person name="Fu Y."/>
            <person name="Yang N."/>
            <person name="Ding Z."/>
            <person name="Lai Q."/>
            <person name="Zeng R."/>
        </authorList>
    </citation>
    <scope>NUCLEOTIDE SEQUENCE [LARGE SCALE GENOMIC DNA]</scope>
    <source>
        <strain evidence="6">DSM 24597 / LMG 26175 / WPAGA1</strain>
    </source>
</reference>
<evidence type="ECO:0000256" key="2">
    <source>
        <dbReference type="ARBA" id="ARBA00022679"/>
    </source>
</evidence>
<dbReference type="GO" id="GO:0006654">
    <property type="term" value="P:phosphatidic acid biosynthetic process"/>
    <property type="evidence" value="ECO:0007669"/>
    <property type="project" value="TreeGrafter"/>
</dbReference>
<proteinExistence type="predicted"/>
<accession>A0A1S1YZ94</accession>
<dbReference type="InterPro" id="IPR002123">
    <property type="entry name" value="Plipid/glycerol_acylTrfase"/>
</dbReference>
<dbReference type="SUPFAM" id="SSF69593">
    <property type="entry name" value="Glycerol-3-phosphate (1)-acyltransferase"/>
    <property type="match status" value="1"/>
</dbReference>
<dbReference type="GO" id="GO:0003841">
    <property type="term" value="F:1-acylglycerol-3-phosphate O-acyltransferase activity"/>
    <property type="evidence" value="ECO:0007669"/>
    <property type="project" value="TreeGrafter"/>
</dbReference>
<dbReference type="PANTHER" id="PTHR10434">
    <property type="entry name" value="1-ACYL-SN-GLYCEROL-3-PHOSPHATE ACYLTRANSFERASE"/>
    <property type="match status" value="1"/>
</dbReference>
<dbReference type="Proteomes" id="UP000179797">
    <property type="component" value="Unassembled WGS sequence"/>
</dbReference>
<evidence type="ECO:0000259" key="4">
    <source>
        <dbReference type="SMART" id="SM00563"/>
    </source>
</evidence>
<dbReference type="RefSeq" id="WP_044225095.1">
    <property type="nucleotide sequence ID" value="NZ_JRYR02000001.1"/>
</dbReference>